<feature type="signal peptide" evidence="1">
    <location>
        <begin position="1"/>
        <end position="25"/>
    </location>
</feature>
<feature type="chain" id="PRO_5011770131" evidence="1">
    <location>
        <begin position="26"/>
        <end position="556"/>
    </location>
</feature>
<keyword evidence="3" id="KW-1185">Reference proteome</keyword>
<dbReference type="Gene3D" id="3.20.20.70">
    <property type="entry name" value="Aldolase class I"/>
    <property type="match status" value="1"/>
</dbReference>
<organism evidence="2 3">
    <name type="scientific">Mucilaginibacter gossypii</name>
    <dbReference type="NCBI Taxonomy" id="551996"/>
    <lineage>
        <taxon>Bacteria</taxon>
        <taxon>Pseudomonadati</taxon>
        <taxon>Bacteroidota</taxon>
        <taxon>Sphingobacteriia</taxon>
        <taxon>Sphingobacteriales</taxon>
        <taxon>Sphingobacteriaceae</taxon>
        <taxon>Mucilaginibacter</taxon>
    </lineage>
</organism>
<dbReference type="SUPFAM" id="SSF51445">
    <property type="entry name" value="(Trans)glycosidases"/>
    <property type="match status" value="1"/>
</dbReference>
<sequence length="556" mass="62118">MQRRHFIKISAATGAAMLFSKLTYSALNGAAMMNAPDEVWAQSGTDWVKLTASNGSHYANKEISVSLKTNGNALGVFVSSPKQELNAIRLKWKHNTAASAKFLGDHWERSYGDLQWKTIAAGIKNPWYVIIHDDKQTACFGVKTGANSICWWGVNNDSIELTLDTTSGGVGVLLGDRQLHAADVITTNAKTGENTFAATHRFCKMMCEKPRIPKQPVYGINDWYFAYGNNSAELIKKTTAMMAELVTDHSNKPFSVIDAGWATYSPLLPGDGGWNDDFSKPNDKFKDMHALGDEIKKLGMRPGLWMRPLCAKHDEKTSLLAPKVPGRDDPKNPVLDPTIPENIARIKHNFDVYKQWGYEMVKHDFTTYDIAGRWGFDMKDSFTSPGWHFNDRTKTNAEIILHLYRSIREAAGDGIYVIGCNTMSHLSAGVFELCRIGDDTSGHEWARTRKMGVNTLAFRLPQHNAFYAVDGDCVGLTKDIEWKRNKQWLQLLAESGAPLFISGQPEAMGEDQKKAVKTAFAQAAKVQPQGQPLDWMETMLPTKWKLNGRVVDFDWA</sequence>
<dbReference type="InterPro" id="IPR013785">
    <property type="entry name" value="Aldolase_TIM"/>
</dbReference>
<evidence type="ECO:0000256" key="1">
    <source>
        <dbReference type="SAM" id="SignalP"/>
    </source>
</evidence>
<evidence type="ECO:0000313" key="2">
    <source>
        <dbReference type="EMBL" id="SDI54156.1"/>
    </source>
</evidence>
<evidence type="ECO:0000313" key="3">
    <source>
        <dbReference type="Proteomes" id="UP000199705"/>
    </source>
</evidence>
<keyword evidence="1" id="KW-0732">Signal</keyword>
<dbReference type="STRING" id="551996.SAMN05192573_12316"/>
<dbReference type="Proteomes" id="UP000199705">
    <property type="component" value="Unassembled WGS sequence"/>
</dbReference>
<accession>A0A1G8LER8</accession>
<dbReference type="InterPro" id="IPR017853">
    <property type="entry name" value="GH"/>
</dbReference>
<proteinExistence type="predicted"/>
<dbReference type="AlphaFoldDB" id="A0A1G8LER8"/>
<name>A0A1G8LER8_9SPHI</name>
<dbReference type="RefSeq" id="WP_091175383.1">
    <property type="nucleotide sequence ID" value="NZ_FNCG01000023.1"/>
</dbReference>
<gene>
    <name evidence="2" type="ORF">SAMN05192573_12316</name>
</gene>
<dbReference type="EMBL" id="FNCG01000023">
    <property type="protein sequence ID" value="SDI54156.1"/>
    <property type="molecule type" value="Genomic_DNA"/>
</dbReference>
<reference evidence="3" key="1">
    <citation type="submission" date="2016-10" db="EMBL/GenBank/DDBJ databases">
        <authorList>
            <person name="Varghese N."/>
            <person name="Submissions S."/>
        </authorList>
    </citation>
    <scope>NUCLEOTIDE SEQUENCE [LARGE SCALE GENOMIC DNA]</scope>
    <source>
        <strain evidence="3">Gh-67</strain>
    </source>
</reference>
<protein>
    <submittedName>
        <fullName evidence="2">Alpha-galactosidase</fullName>
    </submittedName>
</protein>